<dbReference type="AlphaFoldDB" id="A0A9P6M351"/>
<comment type="caution">
    <text evidence="3">The sequence shown here is derived from an EMBL/GenBank/DDBJ whole genome shotgun (WGS) entry which is preliminary data.</text>
</comment>
<dbReference type="Proteomes" id="UP000738359">
    <property type="component" value="Unassembled WGS sequence"/>
</dbReference>
<accession>A0A9P6M351</accession>
<keyword evidence="3" id="KW-0808">Transferase</keyword>
<dbReference type="Gene3D" id="1.20.140.30">
    <property type="entry name" value="MOB kinase activator"/>
    <property type="match status" value="1"/>
</dbReference>
<dbReference type="GO" id="GO:0016301">
    <property type="term" value="F:kinase activity"/>
    <property type="evidence" value="ECO:0007669"/>
    <property type="project" value="UniProtKB-KW"/>
</dbReference>
<keyword evidence="3" id="KW-0418">Kinase</keyword>
<feature type="compositionally biased region" description="Low complexity" evidence="2">
    <location>
        <begin position="18"/>
        <end position="32"/>
    </location>
</feature>
<evidence type="ECO:0000313" key="4">
    <source>
        <dbReference type="Proteomes" id="UP000738359"/>
    </source>
</evidence>
<keyword evidence="4" id="KW-1185">Reference proteome</keyword>
<feature type="binding site" evidence="1">
    <location>
        <position position="177"/>
    </location>
    <ligand>
        <name>Zn(2+)</name>
        <dbReference type="ChEBI" id="CHEBI:29105"/>
    </ligand>
</feature>
<dbReference type="PANTHER" id="PTHR22599">
    <property type="entry name" value="MPS ONE BINDER KINASE ACTIVATOR-LIKE MOB"/>
    <property type="match status" value="1"/>
</dbReference>
<dbReference type="OrthoDB" id="8170117at2759"/>
<keyword evidence="1" id="KW-0862">Zinc</keyword>
<feature type="binding site" evidence="1">
    <location>
        <position position="95"/>
    </location>
    <ligand>
        <name>Zn(2+)</name>
        <dbReference type="ChEBI" id="CHEBI:29105"/>
    </ligand>
</feature>
<dbReference type="Pfam" id="PF03637">
    <property type="entry name" value="Mob1_phocein"/>
    <property type="match status" value="1"/>
</dbReference>
<organism evidence="3 4">
    <name type="scientific">Mortierella alpina</name>
    <name type="common">Oleaginous fungus</name>
    <name type="synonym">Mortierella renispora</name>
    <dbReference type="NCBI Taxonomy" id="64518"/>
    <lineage>
        <taxon>Eukaryota</taxon>
        <taxon>Fungi</taxon>
        <taxon>Fungi incertae sedis</taxon>
        <taxon>Mucoromycota</taxon>
        <taxon>Mortierellomycotina</taxon>
        <taxon>Mortierellomycetes</taxon>
        <taxon>Mortierellales</taxon>
        <taxon>Mortierellaceae</taxon>
        <taxon>Mortierella</taxon>
    </lineage>
</organism>
<sequence>MNKTKPGIEQYCNKEGSSSKSKTAKKPSSGSSLQKQYLQKEYAQQTLGSGNLRLAVHLPEGEDLNEWLAVNTVDFFNQINMLYGTITEFCTPQDCPVMSAGPKYEYHWKDDSQFKKPARVSAPVYVDHLMSWVQSQLDNETIFPSKIGIEFPPQFKTIINDIFRRLFRVYAHIYTTHFPIIVSLGEEAHLNTSFKHFILFVKEFDLIDSKELAPLSDLIESLLAQTKNQ</sequence>
<dbReference type="InterPro" id="IPR005301">
    <property type="entry name" value="MOB_kinase_act_fam"/>
</dbReference>
<protein>
    <submittedName>
        <fullName evidence="3">MOB kinase activator 1B</fullName>
    </submittedName>
</protein>
<evidence type="ECO:0000256" key="1">
    <source>
        <dbReference type="PIRSR" id="PIRSR605301-1"/>
    </source>
</evidence>
<dbReference type="EMBL" id="JAAAHY010000458">
    <property type="protein sequence ID" value="KAF9963553.1"/>
    <property type="molecule type" value="Genomic_DNA"/>
</dbReference>
<proteinExistence type="predicted"/>
<reference evidence="3" key="1">
    <citation type="journal article" date="2020" name="Fungal Divers.">
        <title>Resolving the Mortierellaceae phylogeny through synthesis of multi-gene phylogenetics and phylogenomics.</title>
        <authorList>
            <person name="Vandepol N."/>
            <person name="Liber J."/>
            <person name="Desiro A."/>
            <person name="Na H."/>
            <person name="Kennedy M."/>
            <person name="Barry K."/>
            <person name="Grigoriev I.V."/>
            <person name="Miller A.N."/>
            <person name="O'Donnell K."/>
            <person name="Stajich J.E."/>
            <person name="Bonito G."/>
        </authorList>
    </citation>
    <scope>NUCLEOTIDE SEQUENCE</scope>
    <source>
        <strain evidence="3">CK1249</strain>
    </source>
</reference>
<feature type="region of interest" description="Disordered" evidence="2">
    <location>
        <begin position="1"/>
        <end position="32"/>
    </location>
</feature>
<dbReference type="SUPFAM" id="SSF101152">
    <property type="entry name" value="Mob1/phocein"/>
    <property type="match status" value="1"/>
</dbReference>
<dbReference type="FunFam" id="1.20.140.30:FF:000001">
    <property type="entry name" value="MOB kinase activator 1A"/>
    <property type="match status" value="1"/>
</dbReference>
<dbReference type="SMART" id="SM01388">
    <property type="entry name" value="Mob1_phocein"/>
    <property type="match status" value="1"/>
</dbReference>
<evidence type="ECO:0000256" key="2">
    <source>
        <dbReference type="SAM" id="MobiDB-lite"/>
    </source>
</evidence>
<keyword evidence="1" id="KW-0479">Metal-binding</keyword>
<feature type="binding site" evidence="1">
    <location>
        <position position="90"/>
    </location>
    <ligand>
        <name>Zn(2+)</name>
        <dbReference type="ChEBI" id="CHEBI:29105"/>
    </ligand>
</feature>
<evidence type="ECO:0000313" key="3">
    <source>
        <dbReference type="EMBL" id="KAF9963553.1"/>
    </source>
</evidence>
<dbReference type="InterPro" id="IPR036703">
    <property type="entry name" value="MOB_kinase_act_sf"/>
</dbReference>
<gene>
    <name evidence="3" type="primary">MOB1B</name>
    <name evidence="3" type="ORF">BGZ70_007342</name>
</gene>
<name>A0A9P6M351_MORAP</name>
<feature type="binding site" evidence="1">
    <location>
        <position position="172"/>
    </location>
    <ligand>
        <name>Zn(2+)</name>
        <dbReference type="ChEBI" id="CHEBI:29105"/>
    </ligand>
</feature>